<dbReference type="AlphaFoldDB" id="A0AA86MD17"/>
<dbReference type="InterPro" id="IPR001789">
    <property type="entry name" value="Sig_transdc_resp-reg_receiver"/>
</dbReference>
<evidence type="ECO:0000256" key="1">
    <source>
        <dbReference type="ARBA" id="ARBA00022553"/>
    </source>
</evidence>
<dbReference type="GO" id="GO:0000160">
    <property type="term" value="P:phosphorelay signal transduction system"/>
    <property type="evidence" value="ECO:0007669"/>
    <property type="project" value="InterPro"/>
</dbReference>
<keyword evidence="5" id="KW-1185">Reference proteome</keyword>
<organism evidence="4 5">
    <name type="scientific">Limnobacter thiooxidans</name>
    <dbReference type="NCBI Taxonomy" id="131080"/>
    <lineage>
        <taxon>Bacteria</taxon>
        <taxon>Pseudomonadati</taxon>
        <taxon>Pseudomonadota</taxon>
        <taxon>Betaproteobacteria</taxon>
        <taxon>Burkholderiales</taxon>
        <taxon>Burkholderiaceae</taxon>
        <taxon>Limnobacter</taxon>
    </lineage>
</organism>
<name>A0AA86MD17_9BURK</name>
<sequence length="150" mass="16604">MPRVMIVEDDMTILSNLSQLLQLSGLDVIEAHDGRMALDLLSAALSNEPGNLPRMIVSDLMMPKMDGFELLHAVRTTPGLHVLPFVLLSARSEASDLQHAFFLGASDYLIKPFEVDQLIDVIRYQMARVSDQEASGPSTDVKVSTDFFLE</sequence>
<dbReference type="PROSITE" id="PS50110">
    <property type="entry name" value="RESPONSE_REGULATORY"/>
    <property type="match status" value="1"/>
</dbReference>
<feature type="domain" description="Response regulatory" evidence="3">
    <location>
        <begin position="3"/>
        <end position="126"/>
    </location>
</feature>
<reference evidence="4 5" key="1">
    <citation type="submission" date="2023-10" db="EMBL/GenBank/DDBJ databases">
        <title>Complete Genome Sequence of Limnobacter thiooxidans CS-K2T, Isolated from freshwater lake sediments in Bavaria, Germany.</title>
        <authorList>
            <person name="Naruki M."/>
            <person name="Watanabe A."/>
            <person name="Warashina T."/>
            <person name="Morita T."/>
            <person name="Arakawa K."/>
        </authorList>
    </citation>
    <scope>NUCLEOTIDE SEQUENCE [LARGE SCALE GENOMIC DNA]</scope>
    <source>
        <strain evidence="4 5">CS-K2</strain>
    </source>
</reference>
<dbReference type="Proteomes" id="UP001329151">
    <property type="component" value="Chromosome"/>
</dbReference>
<dbReference type="RefSeq" id="WP_130558778.1">
    <property type="nucleotide sequence ID" value="NZ_AP028947.1"/>
</dbReference>
<dbReference type="InterPro" id="IPR050595">
    <property type="entry name" value="Bact_response_regulator"/>
</dbReference>
<dbReference type="SMART" id="SM00448">
    <property type="entry name" value="REC"/>
    <property type="match status" value="1"/>
</dbReference>
<gene>
    <name evidence="4" type="ORF">RGQ30_10120</name>
</gene>
<dbReference type="EMBL" id="AP028947">
    <property type="protein sequence ID" value="BET25511.1"/>
    <property type="molecule type" value="Genomic_DNA"/>
</dbReference>
<evidence type="ECO:0000313" key="4">
    <source>
        <dbReference type="EMBL" id="BET25511.1"/>
    </source>
</evidence>
<feature type="modified residue" description="4-aspartylphosphate" evidence="2">
    <location>
        <position position="59"/>
    </location>
</feature>
<evidence type="ECO:0000256" key="2">
    <source>
        <dbReference type="PROSITE-ProRule" id="PRU00169"/>
    </source>
</evidence>
<protein>
    <recommendedName>
        <fullName evidence="3">Response regulatory domain-containing protein</fullName>
    </recommendedName>
</protein>
<dbReference type="PANTHER" id="PTHR44591">
    <property type="entry name" value="STRESS RESPONSE REGULATOR PROTEIN 1"/>
    <property type="match status" value="1"/>
</dbReference>
<proteinExistence type="predicted"/>
<dbReference type="KEGG" id="lto:RGQ30_10120"/>
<dbReference type="SUPFAM" id="SSF52172">
    <property type="entry name" value="CheY-like"/>
    <property type="match status" value="1"/>
</dbReference>
<accession>A0AA86MD17</accession>
<dbReference type="PANTHER" id="PTHR44591:SF3">
    <property type="entry name" value="RESPONSE REGULATORY DOMAIN-CONTAINING PROTEIN"/>
    <property type="match status" value="1"/>
</dbReference>
<dbReference type="Gene3D" id="3.40.50.2300">
    <property type="match status" value="1"/>
</dbReference>
<evidence type="ECO:0000313" key="5">
    <source>
        <dbReference type="Proteomes" id="UP001329151"/>
    </source>
</evidence>
<dbReference type="Pfam" id="PF00072">
    <property type="entry name" value="Response_reg"/>
    <property type="match status" value="1"/>
</dbReference>
<dbReference type="InterPro" id="IPR011006">
    <property type="entry name" value="CheY-like_superfamily"/>
</dbReference>
<evidence type="ECO:0000259" key="3">
    <source>
        <dbReference type="PROSITE" id="PS50110"/>
    </source>
</evidence>
<keyword evidence="1 2" id="KW-0597">Phosphoprotein</keyword>